<evidence type="ECO:0000259" key="8">
    <source>
        <dbReference type="PROSITE" id="PS50011"/>
    </source>
</evidence>
<evidence type="ECO:0000256" key="3">
    <source>
        <dbReference type="ARBA" id="ARBA00022741"/>
    </source>
</evidence>
<dbReference type="Gene3D" id="3.30.200.20">
    <property type="entry name" value="Phosphorylase Kinase, domain 1"/>
    <property type="match status" value="1"/>
</dbReference>
<dbReference type="Gene3D" id="1.10.510.10">
    <property type="entry name" value="Transferase(Phosphotransferase) domain 1"/>
    <property type="match status" value="1"/>
</dbReference>
<dbReference type="InterPro" id="IPR000719">
    <property type="entry name" value="Prot_kinase_dom"/>
</dbReference>
<dbReference type="GeneID" id="9627868"/>
<proteinExistence type="inferred from homology"/>
<feature type="domain" description="Protein kinase" evidence="8">
    <location>
        <begin position="12"/>
        <end position="280"/>
    </location>
</feature>
<comment type="similarity">
    <text evidence="7">Belongs to the protein kinase superfamily.</text>
</comment>
<dbReference type="SUPFAM" id="SSF56112">
    <property type="entry name" value="Protein kinase-like (PK-like)"/>
    <property type="match status" value="1"/>
</dbReference>
<dbReference type="PROSITE" id="PS00107">
    <property type="entry name" value="PROTEIN_KINASE_ATP"/>
    <property type="match status" value="1"/>
</dbReference>
<evidence type="ECO:0000256" key="6">
    <source>
        <dbReference type="PROSITE-ProRule" id="PRU10141"/>
    </source>
</evidence>
<dbReference type="InParanoid" id="D8UIB5"/>
<dbReference type="Proteomes" id="UP000001058">
    <property type="component" value="Unassembled WGS sequence"/>
</dbReference>
<dbReference type="KEGG" id="vcn:VOLCADRAFT_69399"/>
<evidence type="ECO:0000256" key="1">
    <source>
        <dbReference type="ARBA" id="ARBA00022527"/>
    </source>
</evidence>
<dbReference type="GO" id="GO:0005634">
    <property type="term" value="C:nucleus"/>
    <property type="evidence" value="ECO:0007669"/>
    <property type="project" value="TreeGrafter"/>
</dbReference>
<keyword evidence="10" id="KW-1185">Reference proteome</keyword>
<name>D8UIB5_VOLCA</name>
<feature type="non-terminal residue" evidence="9">
    <location>
        <position position="280"/>
    </location>
</feature>
<dbReference type="PROSITE" id="PS00108">
    <property type="entry name" value="PROTEIN_KINASE_ST"/>
    <property type="match status" value="1"/>
</dbReference>
<evidence type="ECO:0000256" key="2">
    <source>
        <dbReference type="ARBA" id="ARBA00022679"/>
    </source>
</evidence>
<protein>
    <recommendedName>
        <fullName evidence="8">Protein kinase domain-containing protein</fullName>
    </recommendedName>
</protein>
<dbReference type="PANTHER" id="PTHR24345">
    <property type="entry name" value="SERINE/THREONINE-PROTEIN KINASE PLK"/>
    <property type="match status" value="1"/>
</dbReference>
<dbReference type="eggNOG" id="KOG0575">
    <property type="taxonomic scope" value="Eukaryota"/>
</dbReference>
<dbReference type="InterPro" id="IPR011009">
    <property type="entry name" value="Kinase-like_dom_sf"/>
</dbReference>
<gene>
    <name evidence="9" type="ORF">VOLCADRAFT_69399</name>
</gene>
<keyword evidence="4" id="KW-0418">Kinase</keyword>
<evidence type="ECO:0000256" key="7">
    <source>
        <dbReference type="RuleBase" id="RU000304"/>
    </source>
</evidence>
<dbReference type="FunFam" id="3.30.200.20:FF:000042">
    <property type="entry name" value="Aurora kinase A"/>
    <property type="match status" value="1"/>
</dbReference>
<sequence length="280" mass="31068">MASLHHAGQFHLRHCRLLGYGGFAAVYEVERISDGCRMAAKVLPLSSLADANKLRRVQNEIDINQLLHHPHVVTFLGSFQDEHNVYLLQELCCETTKGELLKHVGRMSELQAAHILWQVTSALDHLHGCRVAHRDLKLSNMFLARDGTVKVGDLGLACHLPTPSCRRRSTCGSLNWMAPEVLRPGQHGYGLEVDIWALGVVLFTLLVGRPPFSAAGRESVAAEDGIPQTTYGRILQGRYRWPGPDEVALGPEARDLVSRLLVVDPAARPTLEQLRTHAFF</sequence>
<keyword evidence="1 7" id="KW-0723">Serine/threonine-protein kinase</keyword>
<dbReference type="InterPro" id="IPR017441">
    <property type="entry name" value="Protein_kinase_ATP_BS"/>
</dbReference>
<reference evidence="9 10" key="1">
    <citation type="journal article" date="2010" name="Science">
        <title>Genomic analysis of organismal complexity in the multicellular green alga Volvox carteri.</title>
        <authorList>
            <person name="Prochnik S.E."/>
            <person name="Umen J."/>
            <person name="Nedelcu A.M."/>
            <person name="Hallmann A."/>
            <person name="Miller S.M."/>
            <person name="Nishii I."/>
            <person name="Ferris P."/>
            <person name="Kuo A."/>
            <person name="Mitros T."/>
            <person name="Fritz-Laylin L.K."/>
            <person name="Hellsten U."/>
            <person name="Chapman J."/>
            <person name="Simakov O."/>
            <person name="Rensing S.A."/>
            <person name="Terry A."/>
            <person name="Pangilinan J."/>
            <person name="Kapitonov V."/>
            <person name="Jurka J."/>
            <person name="Salamov A."/>
            <person name="Shapiro H."/>
            <person name="Schmutz J."/>
            <person name="Grimwood J."/>
            <person name="Lindquist E."/>
            <person name="Lucas S."/>
            <person name="Grigoriev I.V."/>
            <person name="Schmitt R."/>
            <person name="Kirk D."/>
            <person name="Rokhsar D.S."/>
        </authorList>
    </citation>
    <scope>NUCLEOTIDE SEQUENCE [LARGE SCALE GENOMIC DNA]</scope>
    <source>
        <strain evidence="10">f. Nagariensis / Eve</strain>
    </source>
</reference>
<dbReference type="PROSITE" id="PS50011">
    <property type="entry name" value="PROTEIN_KINASE_DOM"/>
    <property type="match status" value="1"/>
</dbReference>
<dbReference type="SMART" id="SM00220">
    <property type="entry name" value="S_TKc"/>
    <property type="match status" value="1"/>
</dbReference>
<dbReference type="InterPro" id="IPR008271">
    <property type="entry name" value="Ser/Thr_kinase_AS"/>
</dbReference>
<keyword evidence="3 6" id="KW-0547">Nucleotide-binding</keyword>
<dbReference type="GO" id="GO:0004674">
    <property type="term" value="F:protein serine/threonine kinase activity"/>
    <property type="evidence" value="ECO:0007669"/>
    <property type="project" value="UniProtKB-KW"/>
</dbReference>
<keyword evidence="2" id="KW-0808">Transferase</keyword>
<dbReference type="PANTHER" id="PTHR24345:SF91">
    <property type="entry name" value="SERINE_THREONINE-PROTEIN KINASE PLK4"/>
    <property type="match status" value="1"/>
</dbReference>
<dbReference type="STRING" id="3068.D8UIB5"/>
<dbReference type="EMBL" id="GL378413">
    <property type="protein sequence ID" value="EFJ40537.1"/>
    <property type="molecule type" value="Genomic_DNA"/>
</dbReference>
<dbReference type="GO" id="GO:0005524">
    <property type="term" value="F:ATP binding"/>
    <property type="evidence" value="ECO:0007669"/>
    <property type="project" value="UniProtKB-UniRule"/>
</dbReference>
<keyword evidence="5 6" id="KW-0067">ATP-binding</keyword>
<dbReference type="Pfam" id="PF00069">
    <property type="entry name" value="Pkinase"/>
    <property type="match status" value="1"/>
</dbReference>
<feature type="binding site" evidence="6">
    <location>
        <position position="41"/>
    </location>
    <ligand>
        <name>ATP</name>
        <dbReference type="ChEBI" id="CHEBI:30616"/>
    </ligand>
</feature>
<organism evidence="10">
    <name type="scientific">Volvox carteri f. nagariensis</name>
    <dbReference type="NCBI Taxonomy" id="3068"/>
    <lineage>
        <taxon>Eukaryota</taxon>
        <taxon>Viridiplantae</taxon>
        <taxon>Chlorophyta</taxon>
        <taxon>core chlorophytes</taxon>
        <taxon>Chlorophyceae</taxon>
        <taxon>CS clade</taxon>
        <taxon>Chlamydomonadales</taxon>
        <taxon>Volvocaceae</taxon>
        <taxon>Volvox</taxon>
    </lineage>
</organism>
<evidence type="ECO:0000256" key="4">
    <source>
        <dbReference type="ARBA" id="ARBA00022777"/>
    </source>
</evidence>
<evidence type="ECO:0000313" key="9">
    <source>
        <dbReference type="EMBL" id="EFJ40537.1"/>
    </source>
</evidence>
<evidence type="ECO:0000313" key="10">
    <source>
        <dbReference type="Proteomes" id="UP000001058"/>
    </source>
</evidence>
<dbReference type="OrthoDB" id="543781at2759"/>
<evidence type="ECO:0000256" key="5">
    <source>
        <dbReference type="ARBA" id="ARBA00022840"/>
    </source>
</evidence>
<dbReference type="RefSeq" id="XP_002958387.1">
    <property type="nucleotide sequence ID" value="XM_002958341.1"/>
</dbReference>
<accession>D8UIB5</accession>
<dbReference type="AlphaFoldDB" id="D8UIB5"/>